<dbReference type="EMBL" id="JAODUP010000349">
    <property type="protein sequence ID" value="KAK2151844.1"/>
    <property type="molecule type" value="Genomic_DNA"/>
</dbReference>
<sequence>MRFGWAAIFGHVTCQLATVQDGTIEGIHCIFGISSIVKTNKGKTSTLPGESVTRFSRKHRNPHESVDPCRYGSVHYLKPTQEFDIDCVCNLLQNPIVLHNIYIHCQLVKKDNAIEILISIATQVESKK</sequence>
<protein>
    <submittedName>
        <fullName evidence="1">Uncharacterized protein</fullName>
    </submittedName>
</protein>
<comment type="caution">
    <text evidence="1">The sequence shown here is derived from an EMBL/GenBank/DDBJ whole genome shotgun (WGS) entry which is preliminary data.</text>
</comment>
<evidence type="ECO:0000313" key="2">
    <source>
        <dbReference type="Proteomes" id="UP001208570"/>
    </source>
</evidence>
<evidence type="ECO:0000313" key="1">
    <source>
        <dbReference type="EMBL" id="KAK2151844.1"/>
    </source>
</evidence>
<name>A0AAD9JF90_9ANNE</name>
<proteinExistence type="predicted"/>
<accession>A0AAD9JF90</accession>
<reference evidence="1" key="1">
    <citation type="journal article" date="2023" name="Mol. Biol. Evol.">
        <title>Third-Generation Sequencing Reveals the Adaptive Role of the Epigenome in Three Deep-Sea Polychaetes.</title>
        <authorList>
            <person name="Perez M."/>
            <person name="Aroh O."/>
            <person name="Sun Y."/>
            <person name="Lan Y."/>
            <person name="Juniper S.K."/>
            <person name="Young C.R."/>
            <person name="Angers B."/>
            <person name="Qian P.Y."/>
        </authorList>
    </citation>
    <scope>NUCLEOTIDE SEQUENCE</scope>
    <source>
        <strain evidence="1">P08H-3</strain>
    </source>
</reference>
<keyword evidence="2" id="KW-1185">Reference proteome</keyword>
<organism evidence="1 2">
    <name type="scientific">Paralvinella palmiformis</name>
    <dbReference type="NCBI Taxonomy" id="53620"/>
    <lineage>
        <taxon>Eukaryota</taxon>
        <taxon>Metazoa</taxon>
        <taxon>Spiralia</taxon>
        <taxon>Lophotrochozoa</taxon>
        <taxon>Annelida</taxon>
        <taxon>Polychaeta</taxon>
        <taxon>Sedentaria</taxon>
        <taxon>Canalipalpata</taxon>
        <taxon>Terebellida</taxon>
        <taxon>Terebelliformia</taxon>
        <taxon>Alvinellidae</taxon>
        <taxon>Paralvinella</taxon>
    </lineage>
</organism>
<dbReference type="Proteomes" id="UP001208570">
    <property type="component" value="Unassembled WGS sequence"/>
</dbReference>
<gene>
    <name evidence="1" type="ORF">LSH36_349g03034</name>
</gene>
<dbReference type="AlphaFoldDB" id="A0AAD9JF90"/>